<organism evidence="1 4">
    <name type="scientific">Prochlorococcus phage P-SSM2</name>
    <dbReference type="NCBI Taxonomy" id="268746"/>
    <lineage>
        <taxon>Viruses</taxon>
        <taxon>Duplodnaviria</taxon>
        <taxon>Heunggongvirae</taxon>
        <taxon>Uroviricota</taxon>
        <taxon>Caudoviricetes</taxon>
        <taxon>Pantevenvirales</taxon>
        <taxon>Kyanoviridae</taxon>
        <taxon>Salacisavirus</taxon>
        <taxon>Salacisavirus pssm2</taxon>
    </lineage>
</organism>
<gene>
    <name evidence="1" type="ORF">PCMG_00101</name>
    <name evidence="2" type="ORF">PSSM2_100.1</name>
</gene>
<evidence type="ECO:0000313" key="1">
    <source>
        <dbReference type="EMBL" id="ACY75977.1"/>
    </source>
</evidence>
<name>D1LVR8_BPPRM</name>
<evidence type="ECO:0000313" key="4">
    <source>
        <dbReference type="Proteomes" id="UP000013923"/>
    </source>
</evidence>
<dbReference type="RefSeq" id="YP_004030784.1">
    <property type="nucleotide sequence ID" value="NC_006883.2"/>
</dbReference>
<keyword evidence="3" id="KW-1185">Reference proteome</keyword>
<dbReference type="InterPro" id="IPR038402">
    <property type="entry name" value="PvuII_sf"/>
</dbReference>
<protein>
    <submittedName>
        <fullName evidence="1">Predicted protein</fullName>
    </submittedName>
</protein>
<reference evidence="2 3" key="1">
    <citation type="journal article" date="2005" name="PLoS Biol.">
        <title>Three Prochlorococcus cyanophage genomes: signature features and ecological interpretations.</title>
        <authorList>
            <person name="Sullivan M.B."/>
            <person name="Coleman M.L."/>
            <person name="Weigele P."/>
            <person name="Rohwer F."/>
            <person name="Chisholm S.W."/>
        </authorList>
    </citation>
    <scope>NUCLEOTIDE SEQUENCE</scope>
</reference>
<dbReference type="Proteomes" id="UP000013923">
    <property type="component" value="Genome"/>
</dbReference>
<dbReference type="GeneID" id="10021821"/>
<dbReference type="OrthoDB" id="34154at10239"/>
<organismHost>
    <name type="scientific">Prochlorococcus</name>
    <dbReference type="NCBI Taxonomy" id="1218"/>
</organismHost>
<dbReference type="Proteomes" id="UP000000991">
    <property type="component" value="Segment"/>
</dbReference>
<dbReference type="Gene3D" id="3.40.210.10">
    <property type="entry name" value="PVUII Endonuclease, subunit A"/>
    <property type="match status" value="1"/>
</dbReference>
<reference evidence="1 4" key="2">
    <citation type="submission" date="2009-10" db="EMBL/GenBank/DDBJ databases">
        <title>The Genome Sequence of Prochlorococcus phage P-SSM2.</title>
        <authorList>
            <consortium name="The Broad Institute Genome Sequencing Platform"/>
            <person name="Henn M.R."/>
            <person name="Sullivan M.S."/>
            <person name="Osburne M.S."/>
            <person name="Levin J."/>
            <person name="Malboeuf C."/>
            <person name="Casali M."/>
            <person name="Russ C."/>
            <person name="Lennon N."/>
            <person name="Chapman S.B."/>
            <person name="Erlich R."/>
            <person name="Young S.K."/>
            <person name="Koehrsen M."/>
            <person name="Yandava C."/>
            <person name="Zeng Q."/>
            <person name="Alvarado L."/>
            <person name="Anderson S."/>
            <person name="Berlin A."/>
            <person name="Borenstein D."/>
            <person name="Chen Z."/>
            <person name="Engels R."/>
            <person name="Freedman E."/>
            <person name="Gellesch M."/>
            <person name="Goldberg J."/>
            <person name="Green L."/>
            <person name="Griggs A."/>
            <person name="Gujja S."/>
            <person name="Heilman E.R."/>
            <person name="Heiman D."/>
            <person name="Hepburn T."/>
            <person name="Howarth C."/>
            <person name="Jen D."/>
            <person name="Larson L."/>
            <person name="Lewis B."/>
            <person name="Mehta T."/>
            <person name="Park D."/>
            <person name="Pearson M."/>
            <person name="Richards J."/>
            <person name="Rizzolo K."/>
            <person name="Roberts A."/>
            <person name="Ryan E."/>
            <person name="Saif S."/>
            <person name="Shea T."/>
            <person name="Shenoy N."/>
            <person name="Sisk P."/>
            <person name="Stolte C."/>
            <person name="Sykes S."/>
            <person name="Walk T."/>
            <person name="White J."/>
            <person name="Yu Q."/>
            <person name="Coleman M.L."/>
            <person name="Huang K.H."/>
            <person name="Weigele P.R."/>
            <person name="DeFrancesco A.S."/>
            <person name="Kern S.E."/>
            <person name="Thompson L.R."/>
            <person name="Fu R."/>
            <person name="Hombeck B."/>
            <person name="Chisholm S.W."/>
            <person name="Haas B."/>
            <person name="Nusbaum C."/>
            <person name="Birren B."/>
        </authorList>
    </citation>
    <scope>NUCLEOTIDE SEQUENCE [LARGE SCALE GENOMIC DNA]</scope>
    <source>
        <strain evidence="1">P-SSM2</strain>
    </source>
</reference>
<accession>D1LVR8</accession>
<evidence type="ECO:0000313" key="2">
    <source>
        <dbReference type="EMBL" id="ADK66271.1"/>
    </source>
</evidence>
<dbReference type="EMBL" id="AY939844">
    <property type="protein sequence ID" value="ADK66271.1"/>
    <property type="molecule type" value="Genomic_DNA"/>
</dbReference>
<evidence type="ECO:0000313" key="3">
    <source>
        <dbReference type="Proteomes" id="UP000000991"/>
    </source>
</evidence>
<dbReference type="EMBL" id="GU071092">
    <property type="protein sequence ID" value="ACY75977.1"/>
    <property type="molecule type" value="Genomic_DNA"/>
</dbReference>
<sequence length="168" mass="19108">MNTITPEIQYQNLYEQLYTLCADQGWGDPFSYARSREIHMAGILGHRIADDYSGADAFDEEGGCEYKSTIGKNINATYNGISVQDTWEEQERYLIEDKIGKYTHHYYARYEGGKIAEVWKLNAADVLRIALPKAKRQYPKKRAGNAKDPRIGITISRAEITTHGVQVI</sequence>
<dbReference type="KEGG" id="vg:10021821"/>
<proteinExistence type="predicted"/>
<reference evidence="2 3" key="3">
    <citation type="journal article" date="2010" name="Environ. Microbiol.">
        <title>Genomic analysis of oceanic cyanobacterial myoviruses compared with T4-like myoviruses from diverse hosts and environments.</title>
        <authorList>
            <person name="Sullivan M.B."/>
            <person name="Huang K.H."/>
            <person name="Ignacio-Espinoza J.C."/>
            <person name="Berlin A.M."/>
            <person name="Kelly L."/>
            <person name="Weigele P.R."/>
            <person name="DeFrancesco A.S."/>
            <person name="Kern S.E."/>
            <person name="Thompson L.R."/>
            <person name="Young S."/>
            <person name="Yandava C."/>
            <person name="Fu R."/>
            <person name="Krastins B."/>
            <person name="Chase M."/>
            <person name="Sarracino D."/>
            <person name="Osburne M.S."/>
            <person name="Henn M.R."/>
            <person name="Chisholm S.W."/>
        </authorList>
    </citation>
    <scope>NUCLEOTIDE SEQUENCE [LARGE SCALE GENOMIC DNA]</scope>
</reference>